<gene>
    <name evidence="3" type="primary">dacB</name>
    <name evidence="3" type="ORF">CWO92_08745</name>
</gene>
<comment type="caution">
    <text evidence="3">The sequence shown here is derived from an EMBL/GenBank/DDBJ whole genome shotgun (WGS) entry which is preliminary data.</text>
</comment>
<keyword evidence="3" id="KW-0121">Carboxypeptidase</keyword>
<dbReference type="GO" id="GO:0004185">
    <property type="term" value="F:serine-type carboxypeptidase activity"/>
    <property type="evidence" value="ECO:0007669"/>
    <property type="project" value="InterPro"/>
</dbReference>
<dbReference type="RefSeq" id="WP_101353831.1">
    <property type="nucleotide sequence ID" value="NZ_PIQO01000005.1"/>
</dbReference>
<dbReference type="OrthoDB" id="9802627at2"/>
<evidence type="ECO:0000256" key="1">
    <source>
        <dbReference type="ARBA" id="ARBA00006096"/>
    </source>
</evidence>
<proteinExistence type="inferred from homology"/>
<dbReference type="PANTHER" id="PTHR30023">
    <property type="entry name" value="D-ALANYL-D-ALANINE CARBOXYPEPTIDASE"/>
    <property type="match status" value="1"/>
</dbReference>
<reference evidence="3 4" key="1">
    <citation type="submission" date="2017-11" db="EMBL/GenBank/DDBJ databases">
        <title>Bacillus camelliae sp. nov., isolated from pu'er tea.</title>
        <authorList>
            <person name="Niu L."/>
        </authorList>
    </citation>
    <scope>NUCLEOTIDE SEQUENCE [LARGE SCALE GENOMIC DNA]</scope>
    <source>
        <strain evidence="3 4">7578-1</strain>
    </source>
</reference>
<name>A0A2N3LL24_9BACI</name>
<organism evidence="3 4">
    <name type="scientific">Heyndrickxia camelliae</name>
    <dbReference type="NCBI Taxonomy" id="1707093"/>
    <lineage>
        <taxon>Bacteria</taxon>
        <taxon>Bacillati</taxon>
        <taxon>Bacillota</taxon>
        <taxon>Bacilli</taxon>
        <taxon>Bacillales</taxon>
        <taxon>Bacillaceae</taxon>
        <taxon>Heyndrickxia</taxon>
    </lineage>
</organism>
<dbReference type="AlphaFoldDB" id="A0A2N3LL24"/>
<dbReference type="InterPro" id="IPR012338">
    <property type="entry name" value="Beta-lactam/transpept-like"/>
</dbReference>
<dbReference type="EMBL" id="PIQO01000005">
    <property type="protein sequence ID" value="PKR85275.1"/>
    <property type="molecule type" value="Genomic_DNA"/>
</dbReference>
<dbReference type="GO" id="GO:0000270">
    <property type="term" value="P:peptidoglycan metabolic process"/>
    <property type="evidence" value="ECO:0007669"/>
    <property type="project" value="TreeGrafter"/>
</dbReference>
<keyword evidence="4" id="KW-1185">Reference proteome</keyword>
<evidence type="ECO:0000313" key="4">
    <source>
        <dbReference type="Proteomes" id="UP000233440"/>
    </source>
</evidence>
<dbReference type="Pfam" id="PF02113">
    <property type="entry name" value="Peptidase_S13"/>
    <property type="match status" value="1"/>
</dbReference>
<dbReference type="Gene3D" id="3.40.710.10">
    <property type="entry name" value="DD-peptidase/beta-lactamase superfamily"/>
    <property type="match status" value="1"/>
</dbReference>
<dbReference type="SUPFAM" id="SSF56601">
    <property type="entry name" value="beta-lactamase/transpeptidase-like"/>
    <property type="match status" value="1"/>
</dbReference>
<keyword evidence="2" id="KW-0378">Hydrolase</keyword>
<comment type="similarity">
    <text evidence="1">Belongs to the peptidase S13 family.</text>
</comment>
<protein>
    <submittedName>
        <fullName evidence="3">D-alanyl-D-alanine carboxypeptidase/D-alanyl-D-alanine-endopeptidase</fullName>
    </submittedName>
</protein>
<dbReference type="Gene3D" id="3.50.80.20">
    <property type="entry name" value="D-Ala-D-Ala carboxypeptidase C, peptidase S13"/>
    <property type="match status" value="1"/>
</dbReference>
<dbReference type="NCBIfam" id="TIGR00666">
    <property type="entry name" value="PBP4"/>
    <property type="match status" value="1"/>
</dbReference>
<evidence type="ECO:0000256" key="2">
    <source>
        <dbReference type="ARBA" id="ARBA00022801"/>
    </source>
</evidence>
<evidence type="ECO:0000313" key="3">
    <source>
        <dbReference type="EMBL" id="PKR85275.1"/>
    </source>
</evidence>
<keyword evidence="3" id="KW-0645">Protease</keyword>
<dbReference type="Proteomes" id="UP000233440">
    <property type="component" value="Unassembled WGS sequence"/>
</dbReference>
<dbReference type="GO" id="GO:0006508">
    <property type="term" value="P:proteolysis"/>
    <property type="evidence" value="ECO:0007669"/>
    <property type="project" value="InterPro"/>
</dbReference>
<accession>A0A2N3LL24</accession>
<sequence>MKKTIYHIFNFLLVSIIAFIPNVHVKAPLAHVQAHAIAKNGDLDLTNLLNQLLNHDPNLRGAIAGVSIRSAATGKILYDHFGDIRLRPASNMKLLTAAAALSTLGENYRFTTEVLTNGTKHGNTLQGNIFLKGKGDPTLLKKDFDAMAAELWNKGIRKIQGNLIGDDTWYDNVRLSTDLMWSDETSYYGAQVSALTASPDNDYDAGTVIVEVKPGSEIGAKAGTVVTPKTSYVKIVNQAVTVSPDSRKEITVERNHGSNTITIRGTIPMRASTVKEWIAVWEPTRYALNLFQQSLSEHGIHITGKVKTGAAPDNSTKLVSHMSISLKQLLIPFMKLSNNGHAETLVKEMGRVVKGEGSWDKGIEVMKEQLSKLGVATDTLVIRDGSGISHIDLIPANEISALLYAAQKQKWYPSYLKSLPVAGEKDKIVGGSLRYRMKTAPLQGNVKAKTGTLSTITSLSGYVKSESGEHLIFSILLNNLTDESKGKKIEDKLCSILVNQ</sequence>
<dbReference type="InterPro" id="IPR000667">
    <property type="entry name" value="Peptidase_S13"/>
</dbReference>
<dbReference type="PANTHER" id="PTHR30023:SF0">
    <property type="entry name" value="PENICILLIN-SENSITIVE CARBOXYPEPTIDASE A"/>
    <property type="match status" value="1"/>
</dbReference>
<dbReference type="PRINTS" id="PR00922">
    <property type="entry name" value="DADACBPTASE3"/>
</dbReference>